<dbReference type="AlphaFoldDB" id="A0A433J0B5"/>
<comment type="subcellular location">
    <subcellularLocation>
        <location evidence="1">Cell membrane</location>
        <topology evidence="1">Multi-pass membrane protein</topology>
    </subcellularLocation>
</comment>
<evidence type="ECO:0000256" key="1">
    <source>
        <dbReference type="ARBA" id="ARBA00004651"/>
    </source>
</evidence>
<evidence type="ECO:0000256" key="8">
    <source>
        <dbReference type="ARBA" id="ARBA00023136"/>
    </source>
</evidence>
<keyword evidence="7 9" id="KW-1133">Transmembrane helix</keyword>
<dbReference type="SUPFAM" id="SSF52540">
    <property type="entry name" value="P-loop containing nucleoside triphosphate hydrolases"/>
    <property type="match status" value="1"/>
</dbReference>
<organism evidence="12 13">
    <name type="scientific">Azospirillum doebereinerae</name>
    <dbReference type="NCBI Taxonomy" id="92933"/>
    <lineage>
        <taxon>Bacteria</taxon>
        <taxon>Pseudomonadati</taxon>
        <taxon>Pseudomonadota</taxon>
        <taxon>Alphaproteobacteria</taxon>
        <taxon>Rhodospirillales</taxon>
        <taxon>Azospirillaceae</taxon>
        <taxon>Azospirillum</taxon>
    </lineage>
</organism>
<evidence type="ECO:0000256" key="9">
    <source>
        <dbReference type="SAM" id="Phobius"/>
    </source>
</evidence>
<feature type="transmembrane region" description="Helical" evidence="9">
    <location>
        <begin position="525"/>
        <end position="550"/>
    </location>
</feature>
<dbReference type="InterPro" id="IPR027417">
    <property type="entry name" value="P-loop_NTPase"/>
</dbReference>
<dbReference type="GO" id="GO:0005524">
    <property type="term" value="F:ATP binding"/>
    <property type="evidence" value="ECO:0007669"/>
    <property type="project" value="UniProtKB-KW"/>
</dbReference>
<keyword evidence="6" id="KW-0067">ATP-binding</keyword>
<keyword evidence="5" id="KW-0547">Nucleotide-binding</keyword>
<feature type="transmembrane region" description="Helical" evidence="9">
    <location>
        <begin position="556"/>
        <end position="577"/>
    </location>
</feature>
<evidence type="ECO:0000259" key="10">
    <source>
        <dbReference type="PROSITE" id="PS50893"/>
    </source>
</evidence>
<evidence type="ECO:0000256" key="4">
    <source>
        <dbReference type="ARBA" id="ARBA00022692"/>
    </source>
</evidence>
<proteinExistence type="predicted"/>
<dbReference type="InterPro" id="IPR036640">
    <property type="entry name" value="ABC1_TM_sf"/>
</dbReference>
<comment type="caution">
    <text evidence="12">The sequence shown here is derived from an EMBL/GenBank/DDBJ whole genome shotgun (WGS) entry which is preliminary data.</text>
</comment>
<evidence type="ECO:0000256" key="3">
    <source>
        <dbReference type="ARBA" id="ARBA00022475"/>
    </source>
</evidence>
<keyword evidence="13" id="KW-1185">Reference proteome</keyword>
<dbReference type="Pfam" id="PF00005">
    <property type="entry name" value="ABC_tran"/>
    <property type="match status" value="1"/>
</dbReference>
<feature type="domain" description="ABC transporter" evidence="10">
    <location>
        <begin position="756"/>
        <end position="988"/>
    </location>
</feature>
<keyword evidence="4 9" id="KW-0812">Transmembrane</keyword>
<dbReference type="RefSeq" id="WP_127004540.1">
    <property type="nucleotide sequence ID" value="NZ_JBNPXW010000023.1"/>
</dbReference>
<dbReference type="NCBIfam" id="TIGR03797">
    <property type="entry name" value="NHLM_micro_ABC2"/>
    <property type="match status" value="1"/>
</dbReference>
<keyword evidence="2" id="KW-0813">Transport</keyword>
<evidence type="ECO:0000256" key="2">
    <source>
        <dbReference type="ARBA" id="ARBA00022448"/>
    </source>
</evidence>
<dbReference type="InterPro" id="IPR017871">
    <property type="entry name" value="ABC_transporter-like_CS"/>
</dbReference>
<dbReference type="OrthoDB" id="9787557at2"/>
<dbReference type="PANTHER" id="PTHR24221:SF654">
    <property type="entry name" value="ATP-BINDING CASSETTE SUB-FAMILY B MEMBER 6"/>
    <property type="match status" value="1"/>
</dbReference>
<dbReference type="PROSITE" id="PS50893">
    <property type="entry name" value="ABC_TRANSPORTER_2"/>
    <property type="match status" value="1"/>
</dbReference>
<dbReference type="SUPFAM" id="SSF90123">
    <property type="entry name" value="ABC transporter transmembrane region"/>
    <property type="match status" value="1"/>
</dbReference>
<dbReference type="InterPro" id="IPR011527">
    <property type="entry name" value="ABC1_TM_dom"/>
</dbReference>
<dbReference type="InterPro" id="IPR003439">
    <property type="entry name" value="ABC_transporter-like_ATP-bd"/>
</dbReference>
<feature type="transmembrane region" description="Helical" evidence="9">
    <location>
        <begin position="418"/>
        <end position="440"/>
    </location>
</feature>
<dbReference type="Gene3D" id="3.40.50.300">
    <property type="entry name" value="P-loop containing nucleotide triphosphate hydrolases"/>
    <property type="match status" value="1"/>
</dbReference>
<dbReference type="PROSITE" id="PS50929">
    <property type="entry name" value="ABC_TM1F"/>
    <property type="match status" value="1"/>
</dbReference>
<evidence type="ECO:0000256" key="7">
    <source>
        <dbReference type="ARBA" id="ARBA00022989"/>
    </source>
</evidence>
<accession>A0A433J0B5</accession>
<dbReference type="InterPro" id="IPR022515">
    <property type="entry name" value="NHPM_micro_ABC2"/>
</dbReference>
<feature type="transmembrane region" description="Helical" evidence="9">
    <location>
        <begin position="452"/>
        <end position="472"/>
    </location>
</feature>
<name>A0A433J0B5_9PROT</name>
<gene>
    <name evidence="12" type="ORF">EJ913_29010</name>
</gene>
<dbReference type="GO" id="GO:0140359">
    <property type="term" value="F:ABC-type transporter activity"/>
    <property type="evidence" value="ECO:0007669"/>
    <property type="project" value="InterPro"/>
</dbReference>
<protein>
    <submittedName>
        <fullName evidence="12">NHLP bacteriocin export ABC transporter permease/ATPase subunit</fullName>
    </submittedName>
</protein>
<dbReference type="PROSITE" id="PS00211">
    <property type="entry name" value="ABC_TRANSPORTER_1"/>
    <property type="match status" value="1"/>
</dbReference>
<dbReference type="GO" id="GO:0016887">
    <property type="term" value="F:ATP hydrolysis activity"/>
    <property type="evidence" value="ECO:0007669"/>
    <property type="project" value="InterPro"/>
</dbReference>
<dbReference type="EMBL" id="RZIJ01000040">
    <property type="protein sequence ID" value="RUQ62055.1"/>
    <property type="molecule type" value="Genomic_DNA"/>
</dbReference>
<dbReference type="Proteomes" id="UP000280346">
    <property type="component" value="Unassembled WGS sequence"/>
</dbReference>
<evidence type="ECO:0000313" key="12">
    <source>
        <dbReference type="EMBL" id="RUQ62055.1"/>
    </source>
</evidence>
<dbReference type="GO" id="GO:0005886">
    <property type="term" value="C:plasma membrane"/>
    <property type="evidence" value="ECO:0007669"/>
    <property type="project" value="UniProtKB-SubCell"/>
</dbReference>
<dbReference type="PANTHER" id="PTHR24221">
    <property type="entry name" value="ATP-BINDING CASSETTE SUB-FAMILY B"/>
    <property type="match status" value="1"/>
</dbReference>
<keyword evidence="8 9" id="KW-0472">Membrane</keyword>
<evidence type="ECO:0000256" key="5">
    <source>
        <dbReference type="ARBA" id="ARBA00022741"/>
    </source>
</evidence>
<reference evidence="12 13" key="1">
    <citation type="submission" date="2018-12" db="EMBL/GenBank/DDBJ databases">
        <authorList>
            <person name="Yang Y."/>
        </authorList>
    </citation>
    <scope>NUCLEOTIDE SEQUENCE [LARGE SCALE GENOMIC DNA]</scope>
    <source>
        <strain evidence="12 13">GSF71</strain>
    </source>
</reference>
<evidence type="ECO:0000259" key="11">
    <source>
        <dbReference type="PROSITE" id="PS50929"/>
    </source>
</evidence>
<keyword evidence="3" id="KW-1003">Cell membrane</keyword>
<dbReference type="InterPro" id="IPR003593">
    <property type="entry name" value="AAA+_ATPase"/>
</dbReference>
<evidence type="ECO:0000313" key="13">
    <source>
        <dbReference type="Proteomes" id="UP000280346"/>
    </source>
</evidence>
<dbReference type="Pfam" id="PF00664">
    <property type="entry name" value="ABC_membrane"/>
    <property type="match status" value="1"/>
</dbReference>
<dbReference type="GO" id="GO:0034040">
    <property type="term" value="F:ATPase-coupled lipid transmembrane transporter activity"/>
    <property type="evidence" value="ECO:0007669"/>
    <property type="project" value="TreeGrafter"/>
</dbReference>
<feature type="domain" description="ABC transmembrane type-1" evidence="11">
    <location>
        <begin position="418"/>
        <end position="724"/>
    </location>
</feature>
<dbReference type="Gene3D" id="1.20.1560.10">
    <property type="entry name" value="ABC transporter type 1, transmembrane domain"/>
    <property type="match status" value="1"/>
</dbReference>
<evidence type="ECO:0000256" key="6">
    <source>
        <dbReference type="ARBA" id="ARBA00022840"/>
    </source>
</evidence>
<dbReference type="FunFam" id="3.40.50.300:FF:000299">
    <property type="entry name" value="ABC transporter ATP-binding protein/permease"/>
    <property type="match status" value="1"/>
</dbReference>
<dbReference type="SMART" id="SM00382">
    <property type="entry name" value="AAA"/>
    <property type="match status" value="1"/>
</dbReference>
<dbReference type="InterPro" id="IPR039421">
    <property type="entry name" value="Type_1_exporter"/>
</dbReference>
<sequence length="991" mass="104006">MDVLDQPAAEATVKAALQPAVVVDGGNHRPLLLDDPALGWRLEDGYADVFHVERRDGALVGRRHLFRLEAGALLFGTPAQPGAALIAVGSLGARLCGLDRRDLAASADFLPRAESWILRLTDAATGGAAVWPDRVAEPGERRLGPGERLHADPRRPLWLRVEEGAAAWLDGPMVAAGGPPLPLADRAWIAAAETGDAALSLTEAWPDDAELWPALDAFHGLVLDRIAARVAGQADHEARRVRDSRRSSRDALARALGGMTGLVEGASPDAPPALDFADPLTAALSAVMARLGVEESLPRPDASAAAGTGNAAERLTASLAAVRLRTRKVLLRDGWWGLDGAAMLGWLGEERQPVALLPDAGGFVMLSAAGRVRVTADLAVRLAPEALHVYRPLPARALSAMEALRFPLRGLSADGLRLALCGLGGALLALLVPVATGLLFDDAIPRADHGALAFLVAGLVAAAVGGAAFDLVKTLAVLRLESRIDGVMQAAVMDRLLALPVGFFRRFTAGDLADRTLGLQSVREILAASTMAGLLGALFGLVSLGLLVVYDGRLALLAAGLALLSALVTAGLSYGQLRHEREQVRRQGRLDGLVLQLIVGIGKLRVAGAEPRAMAQWARGFTAQKARAVAAQRYANALESFHAVFPTLATAAVFLAVALLMESDAREQALQALAATPGAAPGALGGAEAPTPFTTGRFLAFTAAFGQLLAALTEMANAVTKSLSVLPLLERARPILATAPEVPAGRDAPGALAGGVSLSRVAFRYAPDAPRVLHDLSLSIEPGAFVAVVGPSGSGKSTVLRLLLGFERPDQGEVFFDGRAAERLDMAAVRRQIGVVLQNGRITAGSLFQNIVGTAPLGLDDAWHAARLVGLDQDIEQMPMGMHTVLMDGGGTLSGGQRQRLMIARALVHRPRILLLDEATSALDNRTQAVVTASLGKLSVTRVVIAHRLSTIRDVDRVFVLEGGRLVQSGRYEDLMAVDGPFKTLANRQLL</sequence>